<dbReference type="InterPro" id="IPR001279">
    <property type="entry name" value="Metallo-B-lactamas"/>
</dbReference>
<feature type="domain" description="Metallo-beta-lactamase" evidence="1">
    <location>
        <begin position="44"/>
        <end position="242"/>
    </location>
</feature>
<evidence type="ECO:0000313" key="2">
    <source>
        <dbReference type="EMBL" id="GAA2093673.1"/>
    </source>
</evidence>
<comment type="caution">
    <text evidence="2">The sequence shown here is derived from an EMBL/GenBank/DDBJ whole genome shotgun (WGS) entry which is preliminary data.</text>
</comment>
<dbReference type="Gene3D" id="1.25.40.880">
    <property type="entry name" value="Alkyl sulfatase, dimerisation domain"/>
    <property type="match status" value="1"/>
</dbReference>
<dbReference type="InterPro" id="IPR036866">
    <property type="entry name" value="RibonucZ/Hydroxyglut_hydro"/>
</dbReference>
<gene>
    <name evidence="2" type="ORF">GCM10009823_12170</name>
</gene>
<dbReference type="SMART" id="SM00849">
    <property type="entry name" value="Lactamase_B"/>
    <property type="match status" value="1"/>
</dbReference>
<dbReference type="SUPFAM" id="SSF56281">
    <property type="entry name" value="Metallo-hydrolase/oxidoreductase"/>
    <property type="match status" value="1"/>
</dbReference>
<keyword evidence="3" id="KW-1185">Reference proteome</keyword>
<dbReference type="Pfam" id="PF00753">
    <property type="entry name" value="Lactamase_B"/>
    <property type="match status" value="1"/>
</dbReference>
<dbReference type="RefSeq" id="WP_344336246.1">
    <property type="nucleotide sequence ID" value="NZ_BAAAPZ010000004.1"/>
</dbReference>
<dbReference type="PANTHER" id="PTHR43223">
    <property type="entry name" value="ALKYL/ARYL-SULFATASE"/>
    <property type="match status" value="1"/>
</dbReference>
<dbReference type="InterPro" id="IPR052195">
    <property type="entry name" value="Bact_Alkyl/Aryl-Sulfatase"/>
</dbReference>
<dbReference type="PANTHER" id="PTHR43223:SF2">
    <property type="entry name" value="METALLO-BETA-LACTAMASE DOMAIN-CONTAINING PROTEIN"/>
    <property type="match status" value="1"/>
</dbReference>
<dbReference type="Proteomes" id="UP001500984">
    <property type="component" value="Unassembled WGS sequence"/>
</dbReference>
<evidence type="ECO:0000259" key="1">
    <source>
        <dbReference type="SMART" id="SM00849"/>
    </source>
</evidence>
<sequence>MSEILEYADRAWRGEESLRAYHAGECRKEGLAELGENLYMWPAFGNVYVLRTSQGLFLYDTGDRRTAEELFAAVRALTPDRVHTAVYSHGHLDHAFGMRPFDEEARQNGWTQPTVLAQENLVPRFDRYRRTHGYNESINRRQFQTPGFRWPGEYRYPDVTYRDQATLDLGGEHIELHHAKGETDDCTIAWIPERKVLFSGDFFIWSSPNAGNPQKVQRFALEWAQTLRWMAGLGAEMLLPGHGLPVVGAERIRETLGNAAELLEAIYGTTVDMMNEGATLDEILRTVRTPEHLLEKPYLRPSYDEPEFVVRNLWRLYGGWYDGNPAHLKPSPQAELAAELASLAGGAEKLARRAQELAEAGSHRLAGELVQFAADASPVPEIHEARADVFSQMEKAATSTMAKGIYAWAVVESQAAIAGTDPVAELRTRTAGRMRWSV</sequence>
<dbReference type="InterPro" id="IPR029228">
    <property type="entry name" value="Alkyl_sulf_dimr"/>
</dbReference>
<dbReference type="Pfam" id="PF14863">
    <property type="entry name" value="Alkyl_sulf_dimr"/>
    <property type="match status" value="1"/>
</dbReference>
<dbReference type="InterPro" id="IPR038536">
    <property type="entry name" value="Alkyl/aryl-sulf_dimr_sf"/>
</dbReference>
<dbReference type="EMBL" id="BAAAPZ010000004">
    <property type="protein sequence ID" value="GAA2093673.1"/>
    <property type="molecule type" value="Genomic_DNA"/>
</dbReference>
<accession>A0ABP5I934</accession>
<reference evidence="3" key="1">
    <citation type="journal article" date="2019" name="Int. J. Syst. Evol. Microbiol.">
        <title>The Global Catalogue of Microorganisms (GCM) 10K type strain sequencing project: providing services to taxonomists for standard genome sequencing and annotation.</title>
        <authorList>
            <consortium name="The Broad Institute Genomics Platform"/>
            <consortium name="The Broad Institute Genome Sequencing Center for Infectious Disease"/>
            <person name="Wu L."/>
            <person name="Ma J."/>
        </authorList>
    </citation>
    <scope>NUCLEOTIDE SEQUENCE [LARGE SCALE GENOMIC DNA]</scope>
    <source>
        <strain evidence="3">JCM 15900</strain>
    </source>
</reference>
<organism evidence="2 3">
    <name type="scientific">Brevibacterium salitolerans</name>
    <dbReference type="NCBI Taxonomy" id="1403566"/>
    <lineage>
        <taxon>Bacteria</taxon>
        <taxon>Bacillati</taxon>
        <taxon>Actinomycetota</taxon>
        <taxon>Actinomycetes</taxon>
        <taxon>Micrococcales</taxon>
        <taxon>Brevibacteriaceae</taxon>
        <taxon>Brevibacterium</taxon>
    </lineage>
</organism>
<proteinExistence type="predicted"/>
<protein>
    <submittedName>
        <fullName evidence="2">Alkyl/aryl-sulfatase</fullName>
    </submittedName>
</protein>
<dbReference type="Gene3D" id="3.60.15.10">
    <property type="entry name" value="Ribonuclease Z/Hydroxyacylglutathione hydrolase-like"/>
    <property type="match status" value="1"/>
</dbReference>
<evidence type="ECO:0000313" key="3">
    <source>
        <dbReference type="Proteomes" id="UP001500984"/>
    </source>
</evidence>
<name>A0ABP5I934_9MICO</name>